<reference evidence="1 2" key="1">
    <citation type="journal article" date="2018" name="PLoS Genet.">
        <title>Population sequencing reveals clonal diversity and ancestral inbreeding in the grapevine cultivar Chardonnay.</title>
        <authorList>
            <person name="Roach M.J."/>
            <person name="Johnson D.L."/>
            <person name="Bohlmann J."/>
            <person name="van Vuuren H.J."/>
            <person name="Jones S.J."/>
            <person name="Pretorius I.S."/>
            <person name="Schmidt S.A."/>
            <person name="Borneman A.R."/>
        </authorList>
    </citation>
    <scope>NUCLEOTIDE SEQUENCE [LARGE SCALE GENOMIC DNA]</scope>
    <source>
        <strain evidence="2">cv. Chardonnay</strain>
        <tissue evidence="1">Leaf</tissue>
    </source>
</reference>
<organism evidence="1 2">
    <name type="scientific">Vitis vinifera</name>
    <name type="common">Grape</name>
    <dbReference type="NCBI Taxonomy" id="29760"/>
    <lineage>
        <taxon>Eukaryota</taxon>
        <taxon>Viridiplantae</taxon>
        <taxon>Streptophyta</taxon>
        <taxon>Embryophyta</taxon>
        <taxon>Tracheophyta</taxon>
        <taxon>Spermatophyta</taxon>
        <taxon>Magnoliopsida</taxon>
        <taxon>eudicotyledons</taxon>
        <taxon>Gunneridae</taxon>
        <taxon>Pentapetalae</taxon>
        <taxon>rosids</taxon>
        <taxon>Vitales</taxon>
        <taxon>Vitaceae</taxon>
        <taxon>Viteae</taxon>
        <taxon>Vitis</taxon>
    </lineage>
</organism>
<accession>A0A438JCM5</accession>
<dbReference type="Proteomes" id="UP000288805">
    <property type="component" value="Unassembled WGS sequence"/>
</dbReference>
<evidence type="ECO:0000313" key="2">
    <source>
        <dbReference type="Proteomes" id="UP000288805"/>
    </source>
</evidence>
<evidence type="ECO:0000313" key="1">
    <source>
        <dbReference type="EMBL" id="RVX06717.1"/>
    </source>
</evidence>
<comment type="caution">
    <text evidence="1">The sequence shown here is derived from an EMBL/GenBank/DDBJ whole genome shotgun (WGS) entry which is preliminary data.</text>
</comment>
<dbReference type="AlphaFoldDB" id="A0A438JCM5"/>
<sequence length="120" mass="12733">MCQDLQAGEASKPRHPLPTNEALLEEASNNVVGCVDNFVANGKAFVDPLRIIVVDGTMVGGPTSSKVGVVDKVGGTLSARRMGEGLSSTREGTQFAGHPAVWQSLVRLWACLLRGLRGRF</sequence>
<proteinExistence type="predicted"/>
<dbReference type="EMBL" id="QGNW01000049">
    <property type="protein sequence ID" value="RVX06717.1"/>
    <property type="molecule type" value="Genomic_DNA"/>
</dbReference>
<gene>
    <name evidence="1" type="ORF">CK203_014942</name>
</gene>
<name>A0A438JCM5_VITVI</name>
<protein>
    <submittedName>
        <fullName evidence="1">Uncharacterized protein</fullName>
    </submittedName>
</protein>